<dbReference type="Proteomes" id="UP000273828">
    <property type="component" value="Unassembled WGS sequence"/>
</dbReference>
<organism evidence="1 2">
    <name type="scientific">Natrarchaeobius halalkaliphilus</name>
    <dbReference type="NCBI Taxonomy" id="1679091"/>
    <lineage>
        <taxon>Archaea</taxon>
        <taxon>Methanobacteriati</taxon>
        <taxon>Methanobacteriota</taxon>
        <taxon>Stenosarchaea group</taxon>
        <taxon>Halobacteria</taxon>
        <taxon>Halobacteriales</taxon>
        <taxon>Natrialbaceae</taxon>
        <taxon>Natrarchaeobius</taxon>
    </lineage>
</organism>
<dbReference type="AlphaFoldDB" id="A0A3N6M1Q3"/>
<keyword evidence="2" id="KW-1185">Reference proteome</keyword>
<evidence type="ECO:0000313" key="1">
    <source>
        <dbReference type="EMBL" id="RQG89011.1"/>
    </source>
</evidence>
<gene>
    <name evidence="1" type="ORF">EA462_11545</name>
</gene>
<name>A0A3N6M1Q3_9EURY</name>
<dbReference type="RefSeq" id="WP_124178699.1">
    <property type="nucleotide sequence ID" value="NZ_REFY01000004.1"/>
</dbReference>
<dbReference type="EMBL" id="REFY01000004">
    <property type="protein sequence ID" value="RQG89011.1"/>
    <property type="molecule type" value="Genomic_DNA"/>
</dbReference>
<dbReference type="OrthoDB" id="36424at2157"/>
<reference evidence="1 2" key="1">
    <citation type="submission" date="2018-10" db="EMBL/GenBank/DDBJ databases">
        <title>Natrarchaeobius chitinivorans gen. nov., sp. nov., and Natrarchaeobius haloalkaliphilus sp. nov., alkaliphilic, chitin-utilizing haloarchaea from hypersaline alkaline lakes.</title>
        <authorList>
            <person name="Sorokin D.Y."/>
            <person name="Elcheninov A.G."/>
            <person name="Kostrikina N.A."/>
            <person name="Bale N.J."/>
            <person name="Sinninghe Damste J.S."/>
            <person name="Khijniak T.V."/>
            <person name="Kublanov I.V."/>
            <person name="Toshchakov S.V."/>
        </authorList>
    </citation>
    <scope>NUCLEOTIDE SEQUENCE [LARGE SCALE GENOMIC DNA]</scope>
    <source>
        <strain evidence="1 2">AArcht-Sl</strain>
    </source>
</reference>
<protein>
    <recommendedName>
        <fullName evidence="3">YkgJ family cysteine cluster protein</fullName>
    </recommendedName>
</protein>
<evidence type="ECO:0008006" key="3">
    <source>
        <dbReference type="Google" id="ProtNLM"/>
    </source>
</evidence>
<comment type="caution">
    <text evidence="1">The sequence shown here is derived from an EMBL/GenBank/DDBJ whole genome shotgun (WGS) entry which is preliminary data.</text>
</comment>
<sequence>MSADVSRRVEVYPGRTVTVEFDPTLTFECVDDCTWCCHHGVLLYDRDLIGLAQRANLAETTTEFRGEKFVTRENKDREDHVSGDGRACAFLRDDGLCTLHLEEDWKPTRCSVFPLGVWLEDDGLHVDIRESAHDHCDGLNVSQRRVIDNLEAFLPELLWELDDPDSNREL</sequence>
<evidence type="ECO:0000313" key="2">
    <source>
        <dbReference type="Proteomes" id="UP000273828"/>
    </source>
</evidence>
<accession>A0A3N6M1Q3</accession>
<proteinExistence type="predicted"/>